<dbReference type="Proteomes" id="UP001642720">
    <property type="component" value="Unassembled WGS sequence"/>
</dbReference>
<accession>A0ABY2H2N4</accession>
<dbReference type="EMBL" id="PPTA01000008">
    <property type="protein sequence ID" value="TFB01645.1"/>
    <property type="molecule type" value="Genomic_DNA"/>
</dbReference>
<feature type="compositionally biased region" description="Basic and acidic residues" evidence="1">
    <location>
        <begin position="20"/>
        <end position="89"/>
    </location>
</feature>
<feature type="compositionally biased region" description="Low complexity" evidence="1">
    <location>
        <begin position="7"/>
        <end position="17"/>
    </location>
</feature>
<dbReference type="RefSeq" id="XP_073557846.1">
    <property type="nucleotide sequence ID" value="XM_073703403.1"/>
</dbReference>
<evidence type="ECO:0000256" key="1">
    <source>
        <dbReference type="SAM" id="MobiDB-lite"/>
    </source>
</evidence>
<comment type="caution">
    <text evidence="2">The sequence shown here is derived from an EMBL/GenBank/DDBJ whole genome shotgun (WGS) entry which is preliminary data.</text>
</comment>
<gene>
    <name evidence="2" type="ORF">CCMA1212_006167</name>
</gene>
<keyword evidence="3" id="KW-1185">Reference proteome</keyword>
<organism evidence="2 3">
    <name type="scientific">Trichoderma ghanense</name>
    <dbReference type="NCBI Taxonomy" id="65468"/>
    <lineage>
        <taxon>Eukaryota</taxon>
        <taxon>Fungi</taxon>
        <taxon>Dikarya</taxon>
        <taxon>Ascomycota</taxon>
        <taxon>Pezizomycotina</taxon>
        <taxon>Sordariomycetes</taxon>
        <taxon>Hypocreomycetidae</taxon>
        <taxon>Hypocreales</taxon>
        <taxon>Hypocreaceae</taxon>
        <taxon>Trichoderma</taxon>
    </lineage>
</organism>
<proteinExistence type="predicted"/>
<evidence type="ECO:0000313" key="3">
    <source>
        <dbReference type="Proteomes" id="UP001642720"/>
    </source>
</evidence>
<protein>
    <submittedName>
        <fullName evidence="2">Uncharacterized protein</fullName>
    </submittedName>
</protein>
<evidence type="ECO:0000313" key="2">
    <source>
        <dbReference type="EMBL" id="TFB01645.1"/>
    </source>
</evidence>
<name>A0ABY2H2N4_9HYPO</name>
<dbReference type="GeneID" id="300577853"/>
<feature type="region of interest" description="Disordered" evidence="1">
    <location>
        <begin position="1"/>
        <end position="123"/>
    </location>
</feature>
<sequence length="123" mass="13488">MDGEIRAAAAAAAAAAAEESECRSRQEENLKETDDGRKATAKARDDERSTKVRGVEMENGKAAEKAEREGQKKNRPEKETDEEVQKSRDFLSSASVYQPVRSDPGTSTSWFPGPEEATHRSMA</sequence>
<reference evidence="2 3" key="1">
    <citation type="submission" date="2018-01" db="EMBL/GenBank/DDBJ databases">
        <title>Genome characterization of the sugarcane-associated fungus Trichoderma ghanense CCMA-1212 and their application in lignocelulose bioconversion.</title>
        <authorList>
            <person name="Steindorff A.S."/>
            <person name="Mendes T.D."/>
            <person name="Vilela E.S.D."/>
            <person name="Rodrigues D.S."/>
            <person name="Formighieri E.F."/>
            <person name="Melo I.S."/>
            <person name="Favaro L.C.L."/>
        </authorList>
    </citation>
    <scope>NUCLEOTIDE SEQUENCE [LARGE SCALE GENOMIC DNA]</scope>
    <source>
        <strain evidence="2 3">CCMA-1212</strain>
    </source>
</reference>